<name>A0AA43U1K2_9LECA</name>
<evidence type="ECO:0000259" key="5">
    <source>
        <dbReference type="PROSITE" id="PS50157"/>
    </source>
</evidence>
<feature type="compositionally biased region" description="Basic and acidic residues" evidence="4">
    <location>
        <begin position="480"/>
        <end position="491"/>
    </location>
</feature>
<dbReference type="PANTHER" id="PTHR24189:SF50">
    <property type="entry name" value="ANKYRIN REPEAT AND SOCS BOX PROTEIN 2"/>
    <property type="match status" value="1"/>
</dbReference>
<feature type="compositionally biased region" description="Low complexity" evidence="4">
    <location>
        <begin position="464"/>
        <end position="475"/>
    </location>
</feature>
<evidence type="ECO:0000256" key="4">
    <source>
        <dbReference type="SAM" id="MobiDB-lite"/>
    </source>
</evidence>
<dbReference type="AlphaFoldDB" id="A0AA43U1K2"/>
<dbReference type="PROSITE" id="PS00028">
    <property type="entry name" value="ZINC_FINGER_C2H2_1"/>
    <property type="match status" value="1"/>
</dbReference>
<comment type="caution">
    <text evidence="6">The sequence shown here is derived from an EMBL/GenBank/DDBJ whole genome shotgun (WGS) entry which is preliminary data.</text>
</comment>
<dbReference type="PROSITE" id="PS50157">
    <property type="entry name" value="ZINC_FINGER_C2H2_2"/>
    <property type="match status" value="1"/>
</dbReference>
<dbReference type="InterPro" id="IPR013087">
    <property type="entry name" value="Znf_C2H2_type"/>
</dbReference>
<proteinExistence type="predicted"/>
<evidence type="ECO:0000256" key="2">
    <source>
        <dbReference type="ARBA" id="ARBA00023043"/>
    </source>
</evidence>
<keyword evidence="3" id="KW-0862">Zinc</keyword>
<dbReference type="InterPro" id="IPR002110">
    <property type="entry name" value="Ankyrin_rpt"/>
</dbReference>
<dbReference type="SMART" id="SM00248">
    <property type="entry name" value="ANK"/>
    <property type="match status" value="5"/>
</dbReference>
<keyword evidence="3" id="KW-0863">Zinc-finger</keyword>
<feature type="region of interest" description="Disordered" evidence="4">
    <location>
        <begin position="81"/>
        <end position="120"/>
    </location>
</feature>
<accession>A0AA43U1K2</accession>
<dbReference type="InterPro" id="IPR036770">
    <property type="entry name" value="Ankyrin_rpt-contain_sf"/>
</dbReference>
<keyword evidence="1" id="KW-0677">Repeat</keyword>
<reference evidence="6" key="1">
    <citation type="journal article" date="2023" name="Genome Biol. Evol.">
        <title>First Whole Genome Sequence and Flow Cytometry Genome Size Data for the Lichen-Forming Fungus Ramalina farinacea (Ascomycota).</title>
        <authorList>
            <person name="Llewellyn T."/>
            <person name="Mian S."/>
            <person name="Hill R."/>
            <person name="Leitch I.J."/>
            <person name="Gaya E."/>
        </authorList>
    </citation>
    <scope>NUCLEOTIDE SEQUENCE</scope>
    <source>
        <strain evidence="6">LIQ254RAFAR</strain>
    </source>
</reference>
<feature type="region of interest" description="Disordered" evidence="4">
    <location>
        <begin position="456"/>
        <end position="535"/>
    </location>
</feature>
<keyword evidence="2" id="KW-0040">ANK repeat</keyword>
<protein>
    <recommendedName>
        <fullName evidence="5">C2H2-type domain-containing protein</fullName>
    </recommendedName>
</protein>
<evidence type="ECO:0000313" key="7">
    <source>
        <dbReference type="Proteomes" id="UP001161017"/>
    </source>
</evidence>
<organism evidence="6 7">
    <name type="scientific">Ramalina farinacea</name>
    <dbReference type="NCBI Taxonomy" id="258253"/>
    <lineage>
        <taxon>Eukaryota</taxon>
        <taxon>Fungi</taxon>
        <taxon>Dikarya</taxon>
        <taxon>Ascomycota</taxon>
        <taxon>Pezizomycotina</taxon>
        <taxon>Lecanoromycetes</taxon>
        <taxon>OSLEUM clade</taxon>
        <taxon>Lecanoromycetidae</taxon>
        <taxon>Lecanorales</taxon>
        <taxon>Lecanorineae</taxon>
        <taxon>Ramalinaceae</taxon>
        <taxon>Ramalina</taxon>
    </lineage>
</organism>
<dbReference type="SUPFAM" id="SSF48403">
    <property type="entry name" value="Ankyrin repeat"/>
    <property type="match status" value="1"/>
</dbReference>
<keyword evidence="3" id="KW-0479">Metal-binding</keyword>
<dbReference type="InterPro" id="IPR050745">
    <property type="entry name" value="Multifunctional_regulatory"/>
</dbReference>
<dbReference type="Pfam" id="PF12796">
    <property type="entry name" value="Ank_2"/>
    <property type="match status" value="1"/>
</dbReference>
<dbReference type="Proteomes" id="UP001161017">
    <property type="component" value="Unassembled WGS sequence"/>
</dbReference>
<dbReference type="EMBL" id="JAPUFD010000019">
    <property type="protein sequence ID" value="MDI1492572.1"/>
    <property type="molecule type" value="Genomic_DNA"/>
</dbReference>
<keyword evidence="7" id="KW-1185">Reference proteome</keyword>
<feature type="compositionally biased region" description="Basic and acidic residues" evidence="4">
    <location>
        <begin position="81"/>
        <end position="90"/>
    </location>
</feature>
<feature type="domain" description="C2H2-type" evidence="5">
    <location>
        <begin position="196"/>
        <end position="225"/>
    </location>
</feature>
<gene>
    <name evidence="6" type="ORF">OHK93_003786</name>
</gene>
<sequence>MIAQEQNPQDAQLAHKAELKEKLERLPPREIEARLLNRGVDRKSKPSLIGRYMQQEVFTVADARRTLEDILAQEAADQAKQQEEAFEHCRTQPPPVEPQSRRELYESEEEVKPEATPSMHNSALAYTKMSPKPTEDGSAKFESISLRHAGIQIRIDRESIFKALRQRDPNGMITNNLLKWHEESWSTQNAWNGDEYECYLCHREFAAQQHLDQHLKSPAHLQEIYHCPNKLRCGSQFKTLAAMFNHLESESCGFIKFNGVQKNVGNFLSGKGAPESFGNIHVEVLSFHAVLKEIQETVLPRPQSDERQARLAIVVNGCKRVLDDLQQLVDNYGSQPTKTKQTWNRMRWGFEDLTDIRGRLVSNTGMLTAFISTSQPTVEAKLDELLREFRKGHREGSVMSEQTVDSLSTADKKVWRSIRKELEDLGLSLAAFDANKDFIFSWLIKAIADGAFEEQAEDMDEVGSSSDSEFSGSASTTRPELPHQESSEALRLETTSSSSPDDSTRSVLGERSGSHLPRFPFSSPMHSSESLVQPPVQPPEILHEINKWRLWRNGTQNQTDAEQVYEVAALTEQATELGQSHNLLCTVSGFGINDHDLLSEAVEYHRTGAGGVVTLQRLLSLGADPSLCRGSCILRAIEVHDEDALRTLLKAGVDINANIGWGADILPLHGAMSLYASNAMIRMLISNGADVNRPSPARKTALGLAIAERREYVAILISHGADIEKSTQFSGIALPMAPLMGAIIMEELSIAKLLVGKGANIKQHYANISVLDVFYGYHDTRAPFSRLLRLLAQAPACAVHAAVVHDFSATYTLRMLLQAGARTNWDIALILAFVNREHHFKNKGQAPKNPQGTLVAVLTKCSESRGISWEFSSTDSHVFDVMGAGIASTNEKDISDDDSYLRLLVDEVISKCH</sequence>
<evidence type="ECO:0000256" key="3">
    <source>
        <dbReference type="PROSITE-ProRule" id="PRU00042"/>
    </source>
</evidence>
<dbReference type="PANTHER" id="PTHR24189">
    <property type="entry name" value="MYOTROPHIN"/>
    <property type="match status" value="1"/>
</dbReference>
<dbReference type="GO" id="GO:0008270">
    <property type="term" value="F:zinc ion binding"/>
    <property type="evidence" value="ECO:0007669"/>
    <property type="project" value="UniProtKB-KW"/>
</dbReference>
<feature type="compositionally biased region" description="Basic and acidic residues" evidence="4">
    <location>
        <begin position="99"/>
        <end position="113"/>
    </location>
</feature>
<dbReference type="Gene3D" id="3.30.160.60">
    <property type="entry name" value="Classic Zinc Finger"/>
    <property type="match status" value="1"/>
</dbReference>
<evidence type="ECO:0000256" key="1">
    <source>
        <dbReference type="ARBA" id="ARBA00022737"/>
    </source>
</evidence>
<dbReference type="Gene3D" id="1.25.40.20">
    <property type="entry name" value="Ankyrin repeat-containing domain"/>
    <property type="match status" value="1"/>
</dbReference>
<evidence type="ECO:0000313" key="6">
    <source>
        <dbReference type="EMBL" id="MDI1492572.1"/>
    </source>
</evidence>